<accession>A0A090VFX5</accession>
<name>A0A090VFX5_9FLAO</name>
<reference evidence="1 2" key="1">
    <citation type="journal article" date="2014" name="Genome Announc.">
        <title>Draft Genome Sequences of Marine Flavobacterium Algibacter lectus Strains SS8 and NR4.</title>
        <authorList>
            <person name="Takatani N."/>
            <person name="Nakanishi M."/>
            <person name="Meirelles P."/>
            <person name="Mino S."/>
            <person name="Suda W."/>
            <person name="Oshima K."/>
            <person name="Hattori M."/>
            <person name="Ohkuma M."/>
            <person name="Hosokawa M."/>
            <person name="Miyashita K."/>
            <person name="Thompson F.L."/>
            <person name="Niwa A."/>
            <person name="Sawabe T."/>
            <person name="Sawabe T."/>
        </authorList>
    </citation>
    <scope>NUCLEOTIDE SEQUENCE [LARGE SCALE GENOMIC DNA]</scope>
    <source>
        <strain evidence="1 2">JCM 19300</strain>
    </source>
</reference>
<sequence length="169" mass="19174">MEGTSYNVYRGEMLHEFTKIATAVKDTVFLDNNIVNDKQYYYTVKGLTGAGESNFHPNIATVFSAENNDKITIQVVETKEDGYLVKVKLNKLQLKENDAFGIIINNVSYLNVEDIKIEGTRRPEETKQFQAFIPLSKVKQNSNYTIKAFITKQGKTLESALVNQHITTK</sequence>
<evidence type="ECO:0000313" key="1">
    <source>
        <dbReference type="EMBL" id="GAL63651.1"/>
    </source>
</evidence>
<proteinExistence type="predicted"/>
<protein>
    <submittedName>
        <fullName evidence="1">Uncharacterized protein</fullName>
    </submittedName>
</protein>
<dbReference type="Proteomes" id="UP000029644">
    <property type="component" value="Unassembled WGS sequence"/>
</dbReference>
<evidence type="ECO:0000313" key="2">
    <source>
        <dbReference type="Proteomes" id="UP000029644"/>
    </source>
</evidence>
<dbReference type="AlphaFoldDB" id="A0A090VFX5"/>
<comment type="caution">
    <text evidence="1">The sequence shown here is derived from an EMBL/GenBank/DDBJ whole genome shotgun (WGS) entry which is preliminary data.</text>
</comment>
<dbReference type="Gene3D" id="2.60.40.10">
    <property type="entry name" value="Immunoglobulins"/>
    <property type="match status" value="1"/>
</dbReference>
<dbReference type="EMBL" id="BBNQ01000013">
    <property type="protein sequence ID" value="GAL63651.1"/>
    <property type="molecule type" value="Genomic_DNA"/>
</dbReference>
<organism evidence="1 2">
    <name type="scientific">Algibacter lectus</name>
    <dbReference type="NCBI Taxonomy" id="221126"/>
    <lineage>
        <taxon>Bacteria</taxon>
        <taxon>Pseudomonadati</taxon>
        <taxon>Bacteroidota</taxon>
        <taxon>Flavobacteriia</taxon>
        <taxon>Flavobacteriales</taxon>
        <taxon>Flavobacteriaceae</taxon>
        <taxon>Algibacter</taxon>
    </lineage>
</organism>
<dbReference type="InterPro" id="IPR013783">
    <property type="entry name" value="Ig-like_fold"/>
</dbReference>
<gene>
    <name evidence="1" type="ORF">JCM19300_2687</name>
</gene>